<dbReference type="PANTHER" id="PTHR37326:SF1">
    <property type="entry name" value="BLL3975 PROTEIN"/>
    <property type="match status" value="1"/>
</dbReference>
<organism evidence="7 8">
    <name type="scientific">Maribacter chungangensis</name>
    <dbReference type="NCBI Taxonomy" id="1069117"/>
    <lineage>
        <taxon>Bacteria</taxon>
        <taxon>Pseudomonadati</taxon>
        <taxon>Bacteroidota</taxon>
        <taxon>Flavobacteriia</taxon>
        <taxon>Flavobacteriales</taxon>
        <taxon>Flavobacteriaceae</taxon>
        <taxon>Maribacter</taxon>
    </lineage>
</organism>
<evidence type="ECO:0000256" key="4">
    <source>
        <dbReference type="ARBA" id="ARBA00022833"/>
    </source>
</evidence>
<dbReference type="PANTHER" id="PTHR37326">
    <property type="entry name" value="BLL3975 PROTEIN"/>
    <property type="match status" value="1"/>
</dbReference>
<gene>
    <name evidence="7" type="ORF">ACFQZJ_19060</name>
</gene>
<dbReference type="InterPro" id="IPR043795">
    <property type="entry name" value="N-alpha-Ac-DABA-like"/>
</dbReference>
<feature type="chain" id="PRO_5046518603" evidence="5">
    <location>
        <begin position="19"/>
        <end position="346"/>
    </location>
</feature>
<evidence type="ECO:0000313" key="7">
    <source>
        <dbReference type="EMBL" id="MFD0799578.1"/>
    </source>
</evidence>
<feature type="signal peptide" evidence="5">
    <location>
        <begin position="1"/>
        <end position="18"/>
    </location>
</feature>
<comment type="caution">
    <text evidence="7">The sequence shown here is derived from an EMBL/GenBank/DDBJ whole genome shotgun (WGS) entry which is preliminary data.</text>
</comment>
<accession>A0ABW3B8V9</accession>
<dbReference type="CDD" id="cd06251">
    <property type="entry name" value="M14_ASTE_ASPA-like"/>
    <property type="match status" value="1"/>
</dbReference>
<dbReference type="EMBL" id="JBHTHY010000027">
    <property type="protein sequence ID" value="MFD0799578.1"/>
    <property type="molecule type" value="Genomic_DNA"/>
</dbReference>
<dbReference type="RefSeq" id="WP_379936568.1">
    <property type="nucleotide sequence ID" value="NZ_JBHTHY010000027.1"/>
</dbReference>
<name>A0ABW3B8V9_9FLAO</name>
<dbReference type="InterPro" id="IPR055438">
    <property type="entry name" value="AstE_AspA_cat"/>
</dbReference>
<evidence type="ECO:0000256" key="3">
    <source>
        <dbReference type="ARBA" id="ARBA00022801"/>
    </source>
</evidence>
<evidence type="ECO:0000256" key="5">
    <source>
        <dbReference type="SAM" id="SignalP"/>
    </source>
</evidence>
<evidence type="ECO:0000259" key="6">
    <source>
        <dbReference type="Pfam" id="PF24827"/>
    </source>
</evidence>
<dbReference type="PIRSF" id="PIRSF039012">
    <property type="entry name" value="ASP"/>
    <property type="match status" value="1"/>
</dbReference>
<feature type="domain" description="Succinylglutamate desuccinylase/Aspartoacylase catalytic" evidence="6">
    <location>
        <begin position="69"/>
        <end position="255"/>
    </location>
</feature>
<keyword evidence="5" id="KW-0732">Signal</keyword>
<keyword evidence="8" id="KW-1185">Reference proteome</keyword>
<keyword evidence="4" id="KW-0862">Zinc</keyword>
<dbReference type="InterPro" id="IPR053138">
    <property type="entry name" value="N-alpha-Ac-DABA_deacetylase"/>
</dbReference>
<evidence type="ECO:0000256" key="2">
    <source>
        <dbReference type="ARBA" id="ARBA00022723"/>
    </source>
</evidence>
<keyword evidence="3" id="KW-0378">Hydrolase</keyword>
<proteinExistence type="predicted"/>
<evidence type="ECO:0000256" key="1">
    <source>
        <dbReference type="ARBA" id="ARBA00001947"/>
    </source>
</evidence>
<dbReference type="SUPFAM" id="SSF53187">
    <property type="entry name" value="Zn-dependent exopeptidases"/>
    <property type="match status" value="1"/>
</dbReference>
<evidence type="ECO:0000313" key="8">
    <source>
        <dbReference type="Proteomes" id="UP001597012"/>
    </source>
</evidence>
<sequence>MKSLLSAFFSICFVIALAAQDAEVPTVDDLSLGQLEKGEIHKLWLSLGEDHLSNPIKVPVLVAKGAEDGPVLGLTAAIHGNELNGIAVIHQFFETLEPKNLTGTVVAITGLNPMAIANNQREFVDGTDLNRIFPGKQKGNRSEQMVYRIGEKIIPFFNYHVDLHTASFGRVNSLYGRGDMQNDTLAGMLNALAPDIIVTNKGKASFGSAAGLTMRAFAIAKGVSSVTVEYGNPQVYQEEMITRGVAGLQNLMVHLNFLEGAIQSSKERKICARSYWLYTDMGGYLDVAVDLNQEVKKGEVIAILKNSFGEVIATYKTPEDGIVVGKSTNPVSSSGSRIVHLGILKE</sequence>
<keyword evidence="2" id="KW-0479">Metal-binding</keyword>
<reference evidence="8" key="1">
    <citation type="journal article" date="2019" name="Int. J. Syst. Evol. Microbiol.">
        <title>The Global Catalogue of Microorganisms (GCM) 10K type strain sequencing project: providing services to taxonomists for standard genome sequencing and annotation.</title>
        <authorList>
            <consortium name="The Broad Institute Genomics Platform"/>
            <consortium name="The Broad Institute Genome Sequencing Center for Infectious Disease"/>
            <person name="Wu L."/>
            <person name="Ma J."/>
        </authorList>
    </citation>
    <scope>NUCLEOTIDE SEQUENCE [LARGE SCALE GENOMIC DNA]</scope>
    <source>
        <strain evidence="8">CCUG 61948</strain>
    </source>
</reference>
<dbReference type="Pfam" id="PF24827">
    <property type="entry name" value="AstE_AspA_cat"/>
    <property type="match status" value="1"/>
</dbReference>
<protein>
    <submittedName>
        <fullName evidence="7">Succinylglutamate desuccinylase/aspartoacylase family protein</fullName>
    </submittedName>
</protein>
<comment type="cofactor">
    <cofactor evidence="1">
        <name>Zn(2+)</name>
        <dbReference type="ChEBI" id="CHEBI:29105"/>
    </cofactor>
</comment>
<dbReference type="Gene3D" id="3.40.630.10">
    <property type="entry name" value="Zn peptidases"/>
    <property type="match status" value="1"/>
</dbReference>
<dbReference type="Proteomes" id="UP001597012">
    <property type="component" value="Unassembled WGS sequence"/>
</dbReference>